<evidence type="ECO:0000313" key="7">
    <source>
        <dbReference type="Proteomes" id="UP001216057"/>
    </source>
</evidence>
<comment type="subunit">
    <text evidence="5">Part of an enzyme complex containing four subunits: a flavoprotein (FrdA), an iron-sulfur protein (FrdB), and two hydrophobic anchor proteins (FrdC and FrdD).</text>
</comment>
<dbReference type="Gene3D" id="1.20.1300.10">
    <property type="entry name" value="Fumarate reductase/succinate dehydrogenase, transmembrane subunit"/>
    <property type="match status" value="1"/>
</dbReference>
<organism evidence="6 7">
    <name type="scientific">Exercitatus varius</name>
    <dbReference type="NCBI Taxonomy" id="67857"/>
    <lineage>
        <taxon>Bacteria</taxon>
        <taxon>Pseudomonadati</taxon>
        <taxon>Pseudomonadota</taxon>
        <taxon>Gammaproteobacteria</taxon>
        <taxon>Pasteurellales</taxon>
        <taxon>Pasteurellaceae</taxon>
        <taxon>Exercitatus</taxon>
    </lineage>
</organism>
<comment type="similarity">
    <text evidence="5">Belongs to the FrdC family.</text>
</comment>
<feature type="transmembrane region" description="Helical" evidence="5">
    <location>
        <begin position="29"/>
        <end position="50"/>
    </location>
</feature>
<keyword evidence="4 5" id="KW-0472">Membrane</keyword>
<keyword evidence="7" id="KW-1185">Reference proteome</keyword>
<evidence type="ECO:0000256" key="1">
    <source>
        <dbReference type="ARBA" id="ARBA00022475"/>
    </source>
</evidence>
<accession>A0ABT6ENJ7</accession>
<dbReference type="NCBIfam" id="NF003445">
    <property type="entry name" value="PRK04987.1"/>
    <property type="match status" value="1"/>
</dbReference>
<name>A0ABT6ENJ7_9PAST</name>
<dbReference type="Proteomes" id="UP001216057">
    <property type="component" value="Unassembled WGS sequence"/>
</dbReference>
<keyword evidence="2 5" id="KW-0812">Transmembrane</keyword>
<evidence type="ECO:0000256" key="2">
    <source>
        <dbReference type="ARBA" id="ARBA00022692"/>
    </source>
</evidence>
<keyword evidence="3 5" id="KW-1133">Transmembrane helix</keyword>
<dbReference type="HAMAP" id="MF_00708">
    <property type="entry name" value="Fumarate_red_C"/>
    <property type="match status" value="1"/>
</dbReference>
<comment type="caution">
    <text evidence="6">The sequence shown here is derived from an EMBL/GenBank/DDBJ whole genome shotgun (WGS) entry which is preliminary data.</text>
</comment>
<dbReference type="EMBL" id="JARQTX010000001">
    <property type="protein sequence ID" value="MDG2945114.1"/>
    <property type="molecule type" value="Genomic_DNA"/>
</dbReference>
<comment type="subcellular location">
    <subcellularLocation>
        <location evidence="5">Cell membrane</location>
        <topology evidence="5">Multi-pass membrane protein</topology>
    </subcellularLocation>
</comment>
<evidence type="ECO:0000256" key="5">
    <source>
        <dbReference type="HAMAP-Rule" id="MF_00708"/>
    </source>
</evidence>
<evidence type="ECO:0000313" key="6">
    <source>
        <dbReference type="EMBL" id="MDG2945114.1"/>
    </source>
</evidence>
<feature type="transmembrane region" description="Helical" evidence="5">
    <location>
        <begin position="70"/>
        <end position="90"/>
    </location>
</feature>
<dbReference type="SUPFAM" id="SSF81343">
    <property type="entry name" value="Fumarate reductase respiratory complex transmembrane subunits"/>
    <property type="match status" value="1"/>
</dbReference>
<reference evidence="6 7" key="1">
    <citation type="submission" date="2023-03" db="EMBL/GenBank/DDBJ databases">
        <title>Classification of Bisgaard taxon 6 and taxon 10 as Exercitatus varius gen. nov., spec. nov.</title>
        <authorList>
            <person name="Christensen H."/>
        </authorList>
    </citation>
    <scope>NUCLEOTIDE SEQUENCE [LARGE SCALE GENOMIC DNA]</scope>
    <source>
        <strain evidence="6 7">23350_01</strain>
    </source>
</reference>
<gene>
    <name evidence="5 6" type="primary">frdC</name>
    <name evidence="6" type="ORF">P7M32_01505</name>
</gene>
<proteinExistence type="inferred from homology"/>
<dbReference type="InterPro" id="IPR034804">
    <property type="entry name" value="SQR/QFR_C/D"/>
</dbReference>
<dbReference type="RefSeq" id="WP_317485548.1">
    <property type="nucleotide sequence ID" value="NZ_JARQTX010000001.1"/>
</dbReference>
<keyword evidence="1 5" id="KW-1003">Cell membrane</keyword>
<sequence>MSELTTKRNKYVREITPTWWKSWDFYRFYMVREATAIPTVWFCLVLLYGVFSLADNTFATDFVGFMQNPIVMILNIISLAAMLLHAFTLFTMTGEVMSNSTSLKAEVIKKALQIAFAVVSVIGLILAFI</sequence>
<keyword evidence="6" id="KW-0560">Oxidoreductase</keyword>
<feature type="transmembrane region" description="Helical" evidence="5">
    <location>
        <begin position="111"/>
        <end position="128"/>
    </location>
</feature>
<protein>
    <recommendedName>
        <fullName evidence="5">Fumarate reductase subunit C</fullName>
    </recommendedName>
    <alternativeName>
        <fullName evidence="5">Quinol-fumarate reductase subunit C</fullName>
        <shortName evidence="5">QFR subunit C</shortName>
    </alternativeName>
</protein>
<dbReference type="GO" id="GO:0008177">
    <property type="term" value="F:succinate dehydrogenase (quinone) activity"/>
    <property type="evidence" value="ECO:0007669"/>
    <property type="project" value="UniProtKB-EC"/>
</dbReference>
<dbReference type="Pfam" id="PF02300">
    <property type="entry name" value="Fumarate_red_C"/>
    <property type="match status" value="1"/>
</dbReference>
<evidence type="ECO:0000256" key="4">
    <source>
        <dbReference type="ARBA" id="ARBA00023136"/>
    </source>
</evidence>
<evidence type="ECO:0000256" key="3">
    <source>
        <dbReference type="ARBA" id="ARBA00022989"/>
    </source>
</evidence>
<dbReference type="InterPro" id="IPR003510">
    <property type="entry name" value="Fumarate_red_C"/>
</dbReference>
<dbReference type="PIRSF" id="PIRSF000180">
    <property type="entry name" value="FrdC"/>
    <property type="match status" value="1"/>
</dbReference>
<comment type="function">
    <text evidence="5">Anchors the catalytic components of the fumarate reductase complex to the cell membrane, binds quinones.</text>
</comment>
<dbReference type="CDD" id="cd00546">
    <property type="entry name" value="QFR_TypeD_subunitC"/>
    <property type="match status" value="1"/>
</dbReference>